<feature type="compositionally biased region" description="Polar residues" evidence="1">
    <location>
        <begin position="8"/>
        <end position="20"/>
    </location>
</feature>
<proteinExistence type="predicted"/>
<feature type="non-terminal residue" evidence="2">
    <location>
        <position position="45"/>
    </location>
</feature>
<dbReference type="EMBL" id="LXQA010849786">
    <property type="protein sequence ID" value="MCI73943.1"/>
    <property type="molecule type" value="Genomic_DNA"/>
</dbReference>
<name>A0A392UJY1_9FABA</name>
<accession>A0A392UJY1</accession>
<evidence type="ECO:0000256" key="1">
    <source>
        <dbReference type="SAM" id="MobiDB-lite"/>
    </source>
</evidence>
<evidence type="ECO:0000313" key="3">
    <source>
        <dbReference type="Proteomes" id="UP000265520"/>
    </source>
</evidence>
<dbReference type="Proteomes" id="UP000265520">
    <property type="component" value="Unassembled WGS sequence"/>
</dbReference>
<keyword evidence="3" id="KW-1185">Reference proteome</keyword>
<sequence length="45" mass="4683">MAPVARSHQATGGDTSQGETPQLEMAGDILATTLARRQLATSTQN</sequence>
<protein>
    <submittedName>
        <fullName evidence="2">Uncharacterized protein</fullName>
    </submittedName>
</protein>
<comment type="caution">
    <text evidence="2">The sequence shown here is derived from an EMBL/GenBank/DDBJ whole genome shotgun (WGS) entry which is preliminary data.</text>
</comment>
<feature type="region of interest" description="Disordered" evidence="1">
    <location>
        <begin position="1"/>
        <end position="27"/>
    </location>
</feature>
<reference evidence="2 3" key="1">
    <citation type="journal article" date="2018" name="Front. Plant Sci.">
        <title>Red Clover (Trifolium pratense) and Zigzag Clover (T. medium) - A Picture of Genomic Similarities and Differences.</title>
        <authorList>
            <person name="Dluhosova J."/>
            <person name="Istvanek J."/>
            <person name="Nedelnik J."/>
            <person name="Repkova J."/>
        </authorList>
    </citation>
    <scope>NUCLEOTIDE SEQUENCE [LARGE SCALE GENOMIC DNA]</scope>
    <source>
        <strain evidence="3">cv. 10/8</strain>
        <tissue evidence="2">Leaf</tissue>
    </source>
</reference>
<organism evidence="2 3">
    <name type="scientific">Trifolium medium</name>
    <dbReference type="NCBI Taxonomy" id="97028"/>
    <lineage>
        <taxon>Eukaryota</taxon>
        <taxon>Viridiplantae</taxon>
        <taxon>Streptophyta</taxon>
        <taxon>Embryophyta</taxon>
        <taxon>Tracheophyta</taxon>
        <taxon>Spermatophyta</taxon>
        <taxon>Magnoliopsida</taxon>
        <taxon>eudicotyledons</taxon>
        <taxon>Gunneridae</taxon>
        <taxon>Pentapetalae</taxon>
        <taxon>rosids</taxon>
        <taxon>fabids</taxon>
        <taxon>Fabales</taxon>
        <taxon>Fabaceae</taxon>
        <taxon>Papilionoideae</taxon>
        <taxon>50 kb inversion clade</taxon>
        <taxon>NPAAA clade</taxon>
        <taxon>Hologalegina</taxon>
        <taxon>IRL clade</taxon>
        <taxon>Trifolieae</taxon>
        <taxon>Trifolium</taxon>
    </lineage>
</organism>
<dbReference type="AlphaFoldDB" id="A0A392UJY1"/>
<evidence type="ECO:0000313" key="2">
    <source>
        <dbReference type="EMBL" id="MCI73943.1"/>
    </source>
</evidence>